<accession>A0A7W7WXN1</accession>
<dbReference type="RefSeq" id="WP_184671815.1">
    <property type="nucleotide sequence ID" value="NZ_BAABAI010000009.1"/>
</dbReference>
<organism evidence="1 2">
    <name type="scientific">Saccharothrix violaceirubra</name>
    <dbReference type="NCBI Taxonomy" id="413306"/>
    <lineage>
        <taxon>Bacteria</taxon>
        <taxon>Bacillati</taxon>
        <taxon>Actinomycetota</taxon>
        <taxon>Actinomycetes</taxon>
        <taxon>Pseudonocardiales</taxon>
        <taxon>Pseudonocardiaceae</taxon>
        <taxon>Saccharothrix</taxon>
    </lineage>
</organism>
<name>A0A7W7WXN1_9PSEU</name>
<gene>
    <name evidence="1" type="ORF">F4559_004620</name>
</gene>
<dbReference type="SUPFAM" id="SSF52540">
    <property type="entry name" value="P-loop containing nucleoside triphosphate hydrolases"/>
    <property type="match status" value="1"/>
</dbReference>
<dbReference type="GO" id="GO:0004849">
    <property type="term" value="F:uridine kinase activity"/>
    <property type="evidence" value="ECO:0007669"/>
    <property type="project" value="UniProtKB-EC"/>
</dbReference>
<dbReference type="PANTHER" id="PTHR10285">
    <property type="entry name" value="URIDINE KINASE"/>
    <property type="match status" value="1"/>
</dbReference>
<evidence type="ECO:0000313" key="2">
    <source>
        <dbReference type="Proteomes" id="UP000542674"/>
    </source>
</evidence>
<dbReference type="AlphaFoldDB" id="A0A7W7WXN1"/>
<reference evidence="1 2" key="1">
    <citation type="submission" date="2020-08" db="EMBL/GenBank/DDBJ databases">
        <title>Sequencing the genomes of 1000 actinobacteria strains.</title>
        <authorList>
            <person name="Klenk H.-P."/>
        </authorList>
    </citation>
    <scope>NUCLEOTIDE SEQUENCE [LARGE SCALE GENOMIC DNA]</scope>
    <source>
        <strain evidence="1 2">DSM 45084</strain>
    </source>
</reference>
<dbReference type="Proteomes" id="UP000542674">
    <property type="component" value="Unassembled WGS sequence"/>
</dbReference>
<protein>
    <submittedName>
        <fullName evidence="1">Uridine kinase</fullName>
        <ecNumber evidence="1">2.7.1.48</ecNumber>
    </submittedName>
</protein>
<sequence>MGTVEWLAAWAAQAGGRVVVGIDGPGAAGKSTLAAALAAELGAVVVHTDDFHLPSAERVGNGYDLARLRVEVFEPAAVGKTTRYRRYDWPDDRLADWVQLPGDVPLVVEGVYSTSSAVRGFCTTTVFCRASPEVRLSRGLARDGEAARSRWVDEWMPAEDRYFAAERVEEAADVVVLGEHGEFRVIQSRRPGGAS</sequence>
<dbReference type="InterPro" id="IPR027417">
    <property type="entry name" value="P-loop_NTPase"/>
</dbReference>
<evidence type="ECO:0000313" key="1">
    <source>
        <dbReference type="EMBL" id="MBB4967261.1"/>
    </source>
</evidence>
<dbReference type="EMBL" id="JACHJS010000001">
    <property type="protein sequence ID" value="MBB4967261.1"/>
    <property type="molecule type" value="Genomic_DNA"/>
</dbReference>
<keyword evidence="2" id="KW-1185">Reference proteome</keyword>
<dbReference type="Gene3D" id="3.40.50.300">
    <property type="entry name" value="P-loop containing nucleotide triphosphate hydrolases"/>
    <property type="match status" value="1"/>
</dbReference>
<comment type="caution">
    <text evidence="1">The sequence shown here is derived from an EMBL/GenBank/DDBJ whole genome shotgun (WGS) entry which is preliminary data.</text>
</comment>
<proteinExistence type="predicted"/>
<dbReference type="EC" id="2.7.1.48" evidence="1"/>
<keyword evidence="1" id="KW-0808">Transferase</keyword>
<keyword evidence="1" id="KW-0418">Kinase</keyword>